<gene>
    <name evidence="3" type="ORF">CBW46_016690</name>
</gene>
<accession>A0A2W1NVR6</accession>
<proteinExistence type="predicted"/>
<dbReference type="SUPFAM" id="SSF55383">
    <property type="entry name" value="Copper amine oxidase, domain N"/>
    <property type="match status" value="1"/>
</dbReference>
<comment type="caution">
    <text evidence="3">The sequence shown here is derived from an EMBL/GenBank/DDBJ whole genome shotgun (WGS) entry which is preliminary data.</text>
</comment>
<reference evidence="3" key="1">
    <citation type="submission" date="2018-06" db="EMBL/GenBank/DDBJ databases">
        <title>Paenibacillus xerothermodurans sp. nov. an extremely dry heat resistant spore forming bacterium isolated from the soil of Cape Canaveral, Florida.</title>
        <authorList>
            <person name="Seuylemezian A."/>
            <person name="Kaur N."/>
            <person name="Patil P."/>
            <person name="Patil P."/>
            <person name="Mayilraj S."/>
            <person name="Vaishampayan P."/>
        </authorList>
    </citation>
    <scope>NUCLEOTIDE SEQUENCE [LARGE SCALE GENOMIC DNA]</scope>
    <source>
        <strain evidence="3">ATCC 27380</strain>
    </source>
</reference>
<dbReference type="OrthoDB" id="2657432at2"/>
<name>A0A2W1NVR6_PAEXE</name>
<evidence type="ECO:0000313" key="3">
    <source>
        <dbReference type="EMBL" id="PZE19782.1"/>
    </source>
</evidence>
<dbReference type="RefSeq" id="WP_089201130.1">
    <property type="nucleotide sequence ID" value="NZ_NHRJ02000013.1"/>
</dbReference>
<dbReference type="AlphaFoldDB" id="A0A2W1NVR6"/>
<dbReference type="Proteomes" id="UP000214746">
    <property type="component" value="Unassembled WGS sequence"/>
</dbReference>
<dbReference type="InterPro" id="IPR036582">
    <property type="entry name" value="Mao_N_sf"/>
</dbReference>
<evidence type="ECO:0000259" key="2">
    <source>
        <dbReference type="Pfam" id="PF07833"/>
    </source>
</evidence>
<dbReference type="Pfam" id="PF07833">
    <property type="entry name" value="Cu_amine_oxidN1"/>
    <property type="match status" value="1"/>
</dbReference>
<dbReference type="EMBL" id="NHRJ02000013">
    <property type="protein sequence ID" value="PZE19782.1"/>
    <property type="molecule type" value="Genomic_DNA"/>
</dbReference>
<feature type="domain" description="Copper amine oxidase-like N-terminal" evidence="2">
    <location>
        <begin position="50"/>
        <end position="156"/>
    </location>
</feature>
<keyword evidence="4" id="KW-1185">Reference proteome</keyword>
<dbReference type="InterPro" id="IPR012854">
    <property type="entry name" value="Cu_amine_oxidase-like_N"/>
</dbReference>
<organism evidence="3 4">
    <name type="scientific">Paenibacillus xerothermodurans</name>
    <dbReference type="NCBI Taxonomy" id="1977292"/>
    <lineage>
        <taxon>Bacteria</taxon>
        <taxon>Bacillati</taxon>
        <taxon>Bacillota</taxon>
        <taxon>Bacilli</taxon>
        <taxon>Bacillales</taxon>
        <taxon>Paenibacillaceae</taxon>
        <taxon>Paenibacillus</taxon>
    </lineage>
</organism>
<evidence type="ECO:0000313" key="4">
    <source>
        <dbReference type="Proteomes" id="UP000214746"/>
    </source>
</evidence>
<feature type="signal peptide" evidence="1">
    <location>
        <begin position="1"/>
        <end position="25"/>
    </location>
</feature>
<keyword evidence="1" id="KW-0732">Signal</keyword>
<protein>
    <submittedName>
        <fullName evidence="3">Copper amine oxidase N-terminal domain-containing protein</fullName>
    </submittedName>
</protein>
<feature type="chain" id="PRO_5015893888" evidence="1">
    <location>
        <begin position="26"/>
        <end position="160"/>
    </location>
</feature>
<evidence type="ECO:0000256" key="1">
    <source>
        <dbReference type="SAM" id="SignalP"/>
    </source>
</evidence>
<dbReference type="Gene3D" id="3.30.457.10">
    <property type="entry name" value="Copper amine oxidase-like, N-terminal domain"/>
    <property type="match status" value="1"/>
</dbReference>
<sequence length="160" mass="17178">MKSMKTKCIPLVLGFALLMPAAVGAAELTPVEGSIVPSEIIFTLNGTDMTVNGKVTAMDAQPTQKDGFTYIPLRYAAEAMGAVVTWNAEDRAATMQWDNKSVLLTVGTDKVLINGEEKIASSNVTMIGERAMIPVSLFTELTGWTADLADEGKTIRLLRP</sequence>